<reference evidence="1" key="2">
    <citation type="journal article" date="2015" name="Fish Shellfish Immunol.">
        <title>Early steps in the European eel (Anguilla anguilla)-Vibrio vulnificus interaction in the gills: Role of the RtxA13 toxin.</title>
        <authorList>
            <person name="Callol A."/>
            <person name="Pajuelo D."/>
            <person name="Ebbesson L."/>
            <person name="Teles M."/>
            <person name="MacKenzie S."/>
            <person name="Amaro C."/>
        </authorList>
    </citation>
    <scope>NUCLEOTIDE SEQUENCE</scope>
</reference>
<protein>
    <submittedName>
        <fullName evidence="1">Uncharacterized protein</fullName>
    </submittedName>
</protein>
<evidence type="ECO:0000313" key="1">
    <source>
        <dbReference type="EMBL" id="JAH33867.1"/>
    </source>
</evidence>
<accession>A0A0E9RYA8</accession>
<sequence length="68" mass="7623">MVICKIHKSAFCITVITIFHAVSFPSNCSPRYLPLLEVVSTPLSLPRKVKNVPTGWTVLRHGYRSRGV</sequence>
<dbReference type="EMBL" id="GBXM01074710">
    <property type="protein sequence ID" value="JAH33867.1"/>
    <property type="molecule type" value="Transcribed_RNA"/>
</dbReference>
<name>A0A0E9RYA8_ANGAN</name>
<dbReference type="AlphaFoldDB" id="A0A0E9RYA8"/>
<proteinExistence type="predicted"/>
<reference evidence="1" key="1">
    <citation type="submission" date="2014-11" db="EMBL/GenBank/DDBJ databases">
        <authorList>
            <person name="Amaro Gonzalez C."/>
        </authorList>
    </citation>
    <scope>NUCLEOTIDE SEQUENCE</scope>
</reference>
<organism evidence="1">
    <name type="scientific">Anguilla anguilla</name>
    <name type="common">European freshwater eel</name>
    <name type="synonym">Muraena anguilla</name>
    <dbReference type="NCBI Taxonomy" id="7936"/>
    <lineage>
        <taxon>Eukaryota</taxon>
        <taxon>Metazoa</taxon>
        <taxon>Chordata</taxon>
        <taxon>Craniata</taxon>
        <taxon>Vertebrata</taxon>
        <taxon>Euteleostomi</taxon>
        <taxon>Actinopterygii</taxon>
        <taxon>Neopterygii</taxon>
        <taxon>Teleostei</taxon>
        <taxon>Anguilliformes</taxon>
        <taxon>Anguillidae</taxon>
        <taxon>Anguilla</taxon>
    </lineage>
</organism>